<protein>
    <submittedName>
        <fullName evidence="2">MBL-fold metallo-hydrolase superfamily</fullName>
    </submittedName>
</protein>
<feature type="compositionally biased region" description="Basic residues" evidence="1">
    <location>
        <begin position="29"/>
        <end position="45"/>
    </location>
</feature>
<feature type="compositionally biased region" description="Basic and acidic residues" evidence="1">
    <location>
        <begin position="150"/>
        <end position="192"/>
    </location>
</feature>
<name>A0A6J4ISF4_9ACTN</name>
<feature type="region of interest" description="Disordered" evidence="1">
    <location>
        <begin position="1"/>
        <end position="204"/>
    </location>
</feature>
<feature type="compositionally biased region" description="Basic and acidic residues" evidence="1">
    <location>
        <begin position="11"/>
        <end position="27"/>
    </location>
</feature>
<sequence>GPRHPPLVGRARRDPQGRRRPVREQRLRPALHRDRRRRPARRRERARAPARAVPPPRGPQGARDARALGPHPGRARHPRRRLLRRRRRPRRRHAPVLRRGARGRCGGRGRAPATADHADARPHPRLHVLQAGGGAGPLQRRHALPGGPGEHGEGPRPLRADHRADRHEAPGAAAGDDRDAGPRGGHDRRGRAPEPAGVGRAGLV</sequence>
<gene>
    <name evidence="2" type="ORF">AVDCRST_MAG20-2669</name>
</gene>
<evidence type="ECO:0000313" key="2">
    <source>
        <dbReference type="EMBL" id="CAA9260335.1"/>
    </source>
</evidence>
<feature type="non-terminal residue" evidence="2">
    <location>
        <position position="204"/>
    </location>
</feature>
<feature type="non-terminal residue" evidence="2">
    <location>
        <position position="1"/>
    </location>
</feature>
<organism evidence="2">
    <name type="scientific">uncultured Acidimicrobiales bacterium</name>
    <dbReference type="NCBI Taxonomy" id="310071"/>
    <lineage>
        <taxon>Bacteria</taxon>
        <taxon>Bacillati</taxon>
        <taxon>Actinomycetota</taxon>
        <taxon>Acidimicrobiia</taxon>
        <taxon>Acidimicrobiales</taxon>
        <taxon>environmental samples</taxon>
    </lineage>
</organism>
<dbReference type="AlphaFoldDB" id="A0A6J4ISF4"/>
<dbReference type="GO" id="GO:0016787">
    <property type="term" value="F:hydrolase activity"/>
    <property type="evidence" value="ECO:0007669"/>
    <property type="project" value="UniProtKB-KW"/>
</dbReference>
<dbReference type="EMBL" id="CADCSY010000126">
    <property type="protein sequence ID" value="CAA9260335.1"/>
    <property type="molecule type" value="Genomic_DNA"/>
</dbReference>
<reference evidence="2" key="1">
    <citation type="submission" date="2020-02" db="EMBL/GenBank/DDBJ databases">
        <authorList>
            <person name="Meier V. D."/>
        </authorList>
    </citation>
    <scope>NUCLEOTIDE SEQUENCE</scope>
    <source>
        <strain evidence="2">AVDCRST_MAG20</strain>
    </source>
</reference>
<accession>A0A6J4ISF4</accession>
<proteinExistence type="predicted"/>
<feature type="compositionally biased region" description="Basic residues" evidence="1">
    <location>
        <begin position="73"/>
        <end position="107"/>
    </location>
</feature>
<keyword evidence="2" id="KW-0378">Hydrolase</keyword>
<evidence type="ECO:0000256" key="1">
    <source>
        <dbReference type="SAM" id="MobiDB-lite"/>
    </source>
</evidence>